<dbReference type="GO" id="GO:0004523">
    <property type="term" value="F:RNA-DNA hybrid ribonuclease activity"/>
    <property type="evidence" value="ECO:0007669"/>
    <property type="project" value="InterPro"/>
</dbReference>
<dbReference type="OMA" id="ENRYNRE"/>
<dbReference type="AlphaFoldDB" id="A0A151QW24"/>
<dbReference type="PANTHER" id="PTHR48475">
    <property type="entry name" value="RIBONUCLEASE H"/>
    <property type="match status" value="1"/>
</dbReference>
<name>A0A151QW24_CAJCA</name>
<dbReference type="Gramene" id="C.cajan_43451.t">
    <property type="protein sequence ID" value="C.cajan_43451.t.cds1"/>
    <property type="gene ID" value="C.cajan_43451"/>
</dbReference>
<dbReference type="Pfam" id="PF13456">
    <property type="entry name" value="RVT_3"/>
    <property type="match status" value="1"/>
</dbReference>
<evidence type="ECO:0000313" key="3">
    <source>
        <dbReference type="Proteomes" id="UP000075243"/>
    </source>
</evidence>
<dbReference type="InterPro" id="IPR036397">
    <property type="entry name" value="RNaseH_sf"/>
</dbReference>
<organism evidence="2 3">
    <name type="scientific">Cajanus cajan</name>
    <name type="common">Pigeon pea</name>
    <name type="synonym">Cajanus indicus</name>
    <dbReference type="NCBI Taxonomy" id="3821"/>
    <lineage>
        <taxon>Eukaryota</taxon>
        <taxon>Viridiplantae</taxon>
        <taxon>Streptophyta</taxon>
        <taxon>Embryophyta</taxon>
        <taxon>Tracheophyta</taxon>
        <taxon>Spermatophyta</taxon>
        <taxon>Magnoliopsida</taxon>
        <taxon>eudicotyledons</taxon>
        <taxon>Gunneridae</taxon>
        <taxon>Pentapetalae</taxon>
        <taxon>rosids</taxon>
        <taxon>fabids</taxon>
        <taxon>Fabales</taxon>
        <taxon>Fabaceae</taxon>
        <taxon>Papilionoideae</taxon>
        <taxon>50 kb inversion clade</taxon>
        <taxon>NPAAA clade</taxon>
        <taxon>indigoferoid/millettioid clade</taxon>
        <taxon>Phaseoleae</taxon>
        <taxon>Cajanus</taxon>
    </lineage>
</organism>
<evidence type="ECO:0000259" key="1">
    <source>
        <dbReference type="Pfam" id="PF13456"/>
    </source>
</evidence>
<protein>
    <recommendedName>
        <fullName evidence="1">RNase H type-1 domain-containing protein</fullName>
    </recommendedName>
</protein>
<evidence type="ECO:0000313" key="2">
    <source>
        <dbReference type="EMBL" id="KYP34453.1"/>
    </source>
</evidence>
<dbReference type="Proteomes" id="UP000075243">
    <property type="component" value="Unassembled WGS sequence"/>
</dbReference>
<dbReference type="PANTHER" id="PTHR48475:SF1">
    <property type="entry name" value="RNASE H TYPE-1 DOMAIN-CONTAINING PROTEIN"/>
    <property type="match status" value="1"/>
</dbReference>
<reference evidence="2" key="1">
    <citation type="journal article" date="2012" name="Nat. Biotechnol.">
        <title>Draft genome sequence of pigeonpea (Cajanus cajan), an orphan legume crop of resource-poor farmers.</title>
        <authorList>
            <person name="Varshney R.K."/>
            <person name="Chen W."/>
            <person name="Li Y."/>
            <person name="Bharti A.K."/>
            <person name="Saxena R.K."/>
            <person name="Schlueter J.A."/>
            <person name="Donoghue M.T."/>
            <person name="Azam S."/>
            <person name="Fan G."/>
            <person name="Whaley A.M."/>
            <person name="Farmer A.D."/>
            <person name="Sheridan J."/>
            <person name="Iwata A."/>
            <person name="Tuteja R."/>
            <person name="Penmetsa R.V."/>
            <person name="Wu W."/>
            <person name="Upadhyaya H.D."/>
            <person name="Yang S.P."/>
            <person name="Shah T."/>
            <person name="Saxena K.B."/>
            <person name="Michael T."/>
            <person name="McCombie W.R."/>
            <person name="Yang B."/>
            <person name="Zhang G."/>
            <person name="Yang H."/>
            <person name="Wang J."/>
            <person name="Spillane C."/>
            <person name="Cook D.R."/>
            <person name="May G.D."/>
            <person name="Xu X."/>
            <person name="Jackson S.A."/>
        </authorList>
    </citation>
    <scope>NUCLEOTIDE SEQUENCE [LARGE SCALE GENOMIC DNA]</scope>
</reference>
<proteinExistence type="predicted"/>
<sequence length="177" mass="20650">MGILAALEFKAKVLEVYGNSALVVHQLRDEWETRDSKLIPYHSYIKNLIEQFEEITFHHIPREENQLADALATLSSMFKISQGKDVPLIRIQNRGQPAYCKAIEEEPDGKPWFYDIKCYLKDREYPPGASENDKKTLRRLAMSFFLDGEVLYKRNHDMVLLRCVDAKEAMEIMIRDP</sequence>
<dbReference type="InterPro" id="IPR002156">
    <property type="entry name" value="RNaseH_domain"/>
</dbReference>
<dbReference type="SUPFAM" id="SSF53098">
    <property type="entry name" value="Ribonuclease H-like"/>
    <property type="match status" value="1"/>
</dbReference>
<dbReference type="GO" id="GO:0003676">
    <property type="term" value="F:nucleic acid binding"/>
    <property type="evidence" value="ECO:0007669"/>
    <property type="project" value="InterPro"/>
</dbReference>
<accession>A0A151QW24</accession>
<keyword evidence="3" id="KW-1185">Reference proteome</keyword>
<dbReference type="EMBL" id="KQ484591">
    <property type="protein sequence ID" value="KYP34453.1"/>
    <property type="molecule type" value="Genomic_DNA"/>
</dbReference>
<gene>
    <name evidence="2" type="ORF">KK1_044583</name>
</gene>
<dbReference type="Gene3D" id="3.30.420.10">
    <property type="entry name" value="Ribonuclease H-like superfamily/Ribonuclease H"/>
    <property type="match status" value="1"/>
</dbReference>
<feature type="domain" description="RNase H type-1" evidence="1">
    <location>
        <begin position="2"/>
        <end position="73"/>
    </location>
</feature>
<dbReference type="InterPro" id="IPR012337">
    <property type="entry name" value="RNaseH-like_sf"/>
</dbReference>